<accession>A0A401Z095</accession>
<dbReference type="SMART" id="SM00418">
    <property type="entry name" value="HTH_ARSR"/>
    <property type="match status" value="1"/>
</dbReference>
<dbReference type="Pfam" id="PF19361">
    <property type="entry name" value="DUF5937"/>
    <property type="match status" value="1"/>
</dbReference>
<dbReference type="InterPro" id="IPR001845">
    <property type="entry name" value="HTH_ArsR_DNA-bd_dom"/>
</dbReference>
<sequence>MSLTIDIAGVPAERLLFAVSPLAELTAMLHVLAEPAHHPAHRDWAVETRSALRPELAEQLLEAEFLWRSSQADFLLPGRPGPTLADELDRVDLLDDDTYVTAALVATCGTDRLPPDSGSPLRHAPTRERTLDLAYARGSRQASFAERLIADPPMVRARVRRMLEECEAVFFAAAWARVLPRLVADLRLKNDLLARRGVAEALAAVSGAIEVDEDRRRIVVDKLQDSTTSAMGDGVTFLPTVFGAPHLIVVHARGWRPVVQYPVAVPDRKPAEAVPMESVRLRLEALSHPVRLRLVRTLARGAHTTGELASTWSLSAPEVSRHLAVLRRAGLLTARRRGRYVIHELDAAATATLGTDLLTAVLR</sequence>
<dbReference type="OrthoDB" id="3396564at2"/>
<evidence type="ECO:0000313" key="6">
    <source>
        <dbReference type="Proteomes" id="UP000286931"/>
    </source>
</evidence>
<dbReference type="InterPro" id="IPR051081">
    <property type="entry name" value="HTH_MetalResp_TranReg"/>
</dbReference>
<name>A0A401Z095_9ACTN</name>
<feature type="domain" description="HTH arsR-type" evidence="4">
    <location>
        <begin position="271"/>
        <end position="363"/>
    </location>
</feature>
<evidence type="ECO:0000256" key="3">
    <source>
        <dbReference type="ARBA" id="ARBA00023163"/>
    </source>
</evidence>
<protein>
    <submittedName>
        <fullName evidence="5">Transcriptional regulator</fullName>
    </submittedName>
</protein>
<dbReference type="SUPFAM" id="SSF46785">
    <property type="entry name" value="Winged helix' DNA-binding domain"/>
    <property type="match status" value="1"/>
</dbReference>
<dbReference type="Gene3D" id="1.10.10.10">
    <property type="entry name" value="Winged helix-like DNA-binding domain superfamily/Winged helix DNA-binding domain"/>
    <property type="match status" value="1"/>
</dbReference>
<reference evidence="5 6" key="1">
    <citation type="submission" date="2018-12" db="EMBL/GenBank/DDBJ databases">
        <title>Draft genome sequence of Embleya hyalina NBRC 13850T.</title>
        <authorList>
            <person name="Komaki H."/>
            <person name="Hosoyama A."/>
            <person name="Kimura A."/>
            <person name="Ichikawa N."/>
            <person name="Tamura T."/>
        </authorList>
    </citation>
    <scope>NUCLEOTIDE SEQUENCE [LARGE SCALE GENOMIC DNA]</scope>
    <source>
        <strain evidence="5 6">NBRC 13850</strain>
    </source>
</reference>
<dbReference type="CDD" id="cd00090">
    <property type="entry name" value="HTH_ARSR"/>
    <property type="match status" value="1"/>
</dbReference>
<dbReference type="InterPro" id="IPR011991">
    <property type="entry name" value="ArsR-like_HTH"/>
</dbReference>
<gene>
    <name evidence="5" type="ORF">EHYA_07956</name>
</gene>
<keyword evidence="2" id="KW-0238">DNA-binding</keyword>
<dbReference type="PRINTS" id="PR00778">
    <property type="entry name" value="HTHARSR"/>
</dbReference>
<dbReference type="AlphaFoldDB" id="A0A401Z095"/>
<evidence type="ECO:0000259" key="4">
    <source>
        <dbReference type="PROSITE" id="PS50987"/>
    </source>
</evidence>
<evidence type="ECO:0000256" key="2">
    <source>
        <dbReference type="ARBA" id="ARBA00023125"/>
    </source>
</evidence>
<dbReference type="GO" id="GO:0003700">
    <property type="term" value="F:DNA-binding transcription factor activity"/>
    <property type="evidence" value="ECO:0007669"/>
    <property type="project" value="InterPro"/>
</dbReference>
<evidence type="ECO:0000313" key="5">
    <source>
        <dbReference type="EMBL" id="GCE00231.1"/>
    </source>
</evidence>
<evidence type="ECO:0000256" key="1">
    <source>
        <dbReference type="ARBA" id="ARBA00023015"/>
    </source>
</evidence>
<dbReference type="InterPro" id="IPR036388">
    <property type="entry name" value="WH-like_DNA-bd_sf"/>
</dbReference>
<keyword evidence="1" id="KW-0805">Transcription regulation</keyword>
<dbReference type="EMBL" id="BIFH01000038">
    <property type="protein sequence ID" value="GCE00231.1"/>
    <property type="molecule type" value="Genomic_DNA"/>
</dbReference>
<dbReference type="InterPro" id="IPR036390">
    <property type="entry name" value="WH_DNA-bd_sf"/>
</dbReference>
<dbReference type="Pfam" id="PF12840">
    <property type="entry name" value="HTH_20"/>
    <property type="match status" value="1"/>
</dbReference>
<dbReference type="Proteomes" id="UP000286931">
    <property type="component" value="Unassembled WGS sequence"/>
</dbReference>
<organism evidence="5 6">
    <name type="scientific">Embleya hyalina</name>
    <dbReference type="NCBI Taxonomy" id="516124"/>
    <lineage>
        <taxon>Bacteria</taxon>
        <taxon>Bacillati</taxon>
        <taxon>Actinomycetota</taxon>
        <taxon>Actinomycetes</taxon>
        <taxon>Kitasatosporales</taxon>
        <taxon>Streptomycetaceae</taxon>
        <taxon>Embleya</taxon>
    </lineage>
</organism>
<keyword evidence="3" id="KW-0804">Transcription</keyword>
<dbReference type="PANTHER" id="PTHR33154:SF33">
    <property type="entry name" value="TRANSCRIPTIONAL REPRESSOR SDPR"/>
    <property type="match status" value="1"/>
</dbReference>
<dbReference type="InterPro" id="IPR045981">
    <property type="entry name" value="DUF5937"/>
</dbReference>
<dbReference type="NCBIfam" id="NF033788">
    <property type="entry name" value="HTH_metalloreg"/>
    <property type="match status" value="1"/>
</dbReference>
<dbReference type="PROSITE" id="PS50987">
    <property type="entry name" value="HTH_ARSR_2"/>
    <property type="match status" value="1"/>
</dbReference>
<keyword evidence="6" id="KW-1185">Reference proteome</keyword>
<dbReference type="RefSeq" id="WP_126641973.1">
    <property type="nucleotide sequence ID" value="NZ_BIFH01000038.1"/>
</dbReference>
<dbReference type="PANTHER" id="PTHR33154">
    <property type="entry name" value="TRANSCRIPTIONAL REGULATOR, ARSR FAMILY"/>
    <property type="match status" value="1"/>
</dbReference>
<proteinExistence type="predicted"/>
<dbReference type="GO" id="GO:0003677">
    <property type="term" value="F:DNA binding"/>
    <property type="evidence" value="ECO:0007669"/>
    <property type="project" value="UniProtKB-KW"/>
</dbReference>
<comment type="caution">
    <text evidence="5">The sequence shown here is derived from an EMBL/GenBank/DDBJ whole genome shotgun (WGS) entry which is preliminary data.</text>
</comment>